<proteinExistence type="predicted"/>
<organism evidence="1 2">
    <name type="scientific">Vibrio cholerae</name>
    <dbReference type="NCBI Taxonomy" id="666"/>
    <lineage>
        <taxon>Bacteria</taxon>
        <taxon>Pseudomonadati</taxon>
        <taxon>Pseudomonadota</taxon>
        <taxon>Gammaproteobacteria</taxon>
        <taxon>Vibrionales</taxon>
        <taxon>Vibrionaceae</taxon>
        <taxon>Vibrio</taxon>
    </lineage>
</organism>
<dbReference type="AlphaFoldDB" id="A0A655URI5"/>
<sequence length="44" mass="5160">MSLYMIYSCGLRFYVAVSPQGKRIVPREEAEVIWHRMHAHKVAV</sequence>
<evidence type="ECO:0000313" key="2">
    <source>
        <dbReference type="Proteomes" id="UP000046067"/>
    </source>
</evidence>
<reference evidence="1 2" key="1">
    <citation type="submission" date="2015-07" db="EMBL/GenBank/DDBJ databases">
        <authorList>
            <consortium name="Pathogen Informatics"/>
        </authorList>
    </citation>
    <scope>NUCLEOTIDE SEQUENCE [LARGE SCALE GENOMIC DNA]</scope>
    <source>
        <strain evidence="1 2">A325</strain>
    </source>
</reference>
<accession>A0A655URI5</accession>
<gene>
    <name evidence="1" type="ORF">ERS013201_00258</name>
</gene>
<evidence type="ECO:0000313" key="1">
    <source>
        <dbReference type="EMBL" id="CSB55454.1"/>
    </source>
</evidence>
<dbReference type="Proteomes" id="UP000046067">
    <property type="component" value="Unassembled WGS sequence"/>
</dbReference>
<name>A0A655URI5_VIBCL</name>
<dbReference type="EMBL" id="CWQJ01000001">
    <property type="protein sequence ID" value="CSB55454.1"/>
    <property type="molecule type" value="Genomic_DNA"/>
</dbReference>
<protein>
    <submittedName>
        <fullName evidence="1">Uncharacterized protein</fullName>
    </submittedName>
</protein>